<dbReference type="RefSeq" id="WP_142934550.1">
    <property type="nucleotide sequence ID" value="NZ_FXTM01000005.1"/>
</dbReference>
<accession>A0A521BL91</accession>
<organism evidence="1 2">
    <name type="scientific">Balnearium lithotrophicum</name>
    <dbReference type="NCBI Taxonomy" id="223788"/>
    <lineage>
        <taxon>Bacteria</taxon>
        <taxon>Pseudomonadati</taxon>
        <taxon>Aquificota</taxon>
        <taxon>Aquificia</taxon>
        <taxon>Desulfurobacteriales</taxon>
        <taxon>Desulfurobacteriaceae</taxon>
        <taxon>Balnearium</taxon>
    </lineage>
</organism>
<dbReference type="OrthoDB" id="11549at2"/>
<protein>
    <submittedName>
        <fullName evidence="1">Uncharacterized protein</fullName>
    </submittedName>
</protein>
<evidence type="ECO:0000313" key="1">
    <source>
        <dbReference type="EMBL" id="SMO47410.1"/>
    </source>
</evidence>
<proteinExistence type="predicted"/>
<evidence type="ECO:0000313" key="2">
    <source>
        <dbReference type="Proteomes" id="UP000317315"/>
    </source>
</evidence>
<sequence length="219" mass="24792">MATSINEDVVIGSTKFHVQTEFYHSSGKVVSNIFKEGVALKRLEKEVEPEENIEEEVKSFHLEVVNKLLSAKKGGTKKRGNEEVSLTDKEIEEIVNLISPFYGVASTFVIDEALSSASSKEEFIEELLGELSGEEREKLHGKLEELLGKEVEIFEKLKDEILEILNNYFGIMALSVFEEALERTKDKSFEDFIREVSSQLEGKEREEIAKKLKSLSSKV</sequence>
<dbReference type="EMBL" id="FXTM01000005">
    <property type="protein sequence ID" value="SMO47410.1"/>
    <property type="molecule type" value="Genomic_DNA"/>
</dbReference>
<dbReference type="AlphaFoldDB" id="A0A521BL91"/>
<gene>
    <name evidence="1" type="ORF">SAMN06269117_105107</name>
</gene>
<name>A0A521BL91_9BACT</name>
<keyword evidence="2" id="KW-1185">Reference proteome</keyword>
<reference evidence="1 2" key="1">
    <citation type="submission" date="2017-05" db="EMBL/GenBank/DDBJ databases">
        <authorList>
            <person name="Varghese N."/>
            <person name="Submissions S."/>
        </authorList>
    </citation>
    <scope>NUCLEOTIDE SEQUENCE [LARGE SCALE GENOMIC DNA]</scope>
    <source>
        <strain evidence="1 2">DSM 16304</strain>
    </source>
</reference>
<dbReference type="Proteomes" id="UP000317315">
    <property type="component" value="Unassembled WGS sequence"/>
</dbReference>